<dbReference type="SUPFAM" id="SSF53649">
    <property type="entry name" value="Alkaline phosphatase-like"/>
    <property type="match status" value="1"/>
</dbReference>
<evidence type="ECO:0000256" key="3">
    <source>
        <dbReference type="ARBA" id="ARBA00022475"/>
    </source>
</evidence>
<gene>
    <name evidence="9" type="ORF">PGLFYP46_00403</name>
</gene>
<dbReference type="PANTHER" id="PTHR47371">
    <property type="entry name" value="LIPOTEICHOIC ACID SYNTHASE"/>
    <property type="match status" value="1"/>
</dbReference>
<keyword evidence="3" id="KW-1003">Cell membrane</keyword>
<evidence type="ECO:0000256" key="6">
    <source>
        <dbReference type="ARBA" id="ARBA00023136"/>
    </source>
</evidence>
<sequence length="616" mass="71291">MFNKEKNSESRGFNSIDFISQILFALILTFVMLLLAPSDVSFMEKILRSPLVLLLNFIPILFTGILFQGIFGRRSFALVFNSIFYLILFTVHRTKVIYRNAPLRVSDLALSFEALKMSQNSYRPDFTSIIIFAGTLILLILISRFFKSEKLKLSHRLIAILAIVLSSGLLYNFVYSRDRIYNNLPLKGNTFNLIDHFNSKGFNYTFLFNLKKSFVRPPEGYNEKEMEKRDRVDHGEDISVIKYNPRPNIIWIMGEAFTDLSENPQFSFSKENDPNHNFKKLKRNSVMQGRIVTPSFGGGTGDTEFDVLTGALTIDCAPDESFAFNAIKRDVSSLPRLFNTIGYKTMAFHPGFAWFYGRQDVYPKLGFQDNFFLENIDKPEMKGGYISERQFLEIFRNRFLEAVKNSDEPIFSYGLDIQNHGPYFYDKYGKNLPYECRSTLSEDAANNFGSYFLGIKDMDIMLGEVYDMIMSLDEPTIMVFYGDHLPDLGNEPSAFDEIGIKLSHDDLEKEIEFYSTPYVIVANESGRAFLNRENVEIQDGNAVSANYLSSMVLDMLNYNKVDNFFIYNSELRKKLPIISRNFIFDGNNTYPRNKVDGDVKKTYEDYKKYEYYRINE</sequence>
<proteinExistence type="predicted"/>
<keyword evidence="5 7" id="KW-1133">Transmembrane helix</keyword>
<dbReference type="PANTHER" id="PTHR47371:SF3">
    <property type="entry name" value="PHOSPHOGLYCEROL TRANSFERASE I"/>
    <property type="match status" value="1"/>
</dbReference>
<comment type="subcellular location">
    <subcellularLocation>
        <location evidence="1">Cell membrane</location>
        <topology evidence="1">Multi-pass membrane protein</topology>
    </subcellularLocation>
</comment>
<evidence type="ECO:0000259" key="8">
    <source>
        <dbReference type="Pfam" id="PF00884"/>
    </source>
</evidence>
<feature type="transmembrane region" description="Helical" evidence="7">
    <location>
        <begin position="78"/>
        <end position="98"/>
    </location>
</feature>
<dbReference type="InterPro" id="IPR017850">
    <property type="entry name" value="Alkaline_phosphatase_core_sf"/>
</dbReference>
<keyword evidence="6 7" id="KW-0472">Membrane</keyword>
<dbReference type="RefSeq" id="WP_156702344.1">
    <property type="nucleotide sequence ID" value="NZ_CACRUP010000023.1"/>
</dbReference>
<organism evidence="9">
    <name type="scientific">Peptoniphilus gorbachii</name>
    <dbReference type="NCBI Taxonomy" id="411567"/>
    <lineage>
        <taxon>Bacteria</taxon>
        <taxon>Bacillati</taxon>
        <taxon>Bacillota</taxon>
        <taxon>Tissierellia</taxon>
        <taxon>Tissierellales</taxon>
        <taxon>Peptoniphilaceae</taxon>
        <taxon>Peptoniphilus</taxon>
    </lineage>
</organism>
<evidence type="ECO:0000256" key="7">
    <source>
        <dbReference type="SAM" id="Phobius"/>
    </source>
</evidence>
<evidence type="ECO:0000256" key="2">
    <source>
        <dbReference type="ARBA" id="ARBA00004936"/>
    </source>
</evidence>
<evidence type="ECO:0000256" key="1">
    <source>
        <dbReference type="ARBA" id="ARBA00004651"/>
    </source>
</evidence>
<protein>
    <submittedName>
        <fullName evidence="9">Sulfatase</fullName>
    </submittedName>
</protein>
<keyword evidence="4 7" id="KW-0812">Transmembrane</keyword>
<feature type="transmembrane region" description="Helical" evidence="7">
    <location>
        <begin position="126"/>
        <end position="145"/>
    </location>
</feature>
<dbReference type="Pfam" id="PF00884">
    <property type="entry name" value="Sulfatase"/>
    <property type="match status" value="1"/>
</dbReference>
<reference evidence="9" key="1">
    <citation type="submission" date="2019-11" db="EMBL/GenBank/DDBJ databases">
        <authorList>
            <person name="Feng L."/>
        </authorList>
    </citation>
    <scope>NUCLEOTIDE SEQUENCE</scope>
    <source>
        <strain evidence="9">PgorbachiiLFYP46</strain>
    </source>
</reference>
<dbReference type="InterPro" id="IPR000917">
    <property type="entry name" value="Sulfatase_N"/>
</dbReference>
<dbReference type="InterPro" id="IPR050448">
    <property type="entry name" value="OpgB/LTA_synthase_biosynth"/>
</dbReference>
<name>A0A6N3CI10_9FIRM</name>
<dbReference type="Gene3D" id="3.40.720.10">
    <property type="entry name" value="Alkaline Phosphatase, subunit A"/>
    <property type="match status" value="1"/>
</dbReference>
<feature type="domain" description="Sulfatase N-terminal" evidence="8">
    <location>
        <begin position="247"/>
        <end position="553"/>
    </location>
</feature>
<evidence type="ECO:0000256" key="5">
    <source>
        <dbReference type="ARBA" id="ARBA00022989"/>
    </source>
</evidence>
<feature type="transmembrane region" description="Helical" evidence="7">
    <location>
        <begin position="12"/>
        <end position="36"/>
    </location>
</feature>
<accession>A0A6N3CI10</accession>
<feature type="transmembrane region" description="Helical" evidence="7">
    <location>
        <begin position="157"/>
        <end position="175"/>
    </location>
</feature>
<comment type="pathway">
    <text evidence="2">Cell wall biogenesis; lipoteichoic acid biosynthesis.</text>
</comment>
<evidence type="ECO:0000313" key="9">
    <source>
        <dbReference type="EMBL" id="VYU16606.1"/>
    </source>
</evidence>
<dbReference type="EMBL" id="CACRUP010000023">
    <property type="protein sequence ID" value="VYU16606.1"/>
    <property type="molecule type" value="Genomic_DNA"/>
</dbReference>
<dbReference type="GO" id="GO:0005886">
    <property type="term" value="C:plasma membrane"/>
    <property type="evidence" value="ECO:0007669"/>
    <property type="project" value="UniProtKB-SubCell"/>
</dbReference>
<dbReference type="AlphaFoldDB" id="A0A6N3CI10"/>
<evidence type="ECO:0000256" key="4">
    <source>
        <dbReference type="ARBA" id="ARBA00022692"/>
    </source>
</evidence>
<feature type="transmembrane region" description="Helical" evidence="7">
    <location>
        <begin position="51"/>
        <end position="71"/>
    </location>
</feature>
<dbReference type="CDD" id="cd16015">
    <property type="entry name" value="LTA_synthase"/>
    <property type="match status" value="1"/>
</dbReference>